<accession>A0A671XPN3</accession>
<protein>
    <submittedName>
        <fullName evidence="1">Uncharacterized protein</fullName>
    </submittedName>
</protein>
<dbReference type="InParanoid" id="A0A671XPN3"/>
<dbReference type="AlphaFoldDB" id="A0A671XPN3"/>
<reference evidence="1" key="1">
    <citation type="submission" date="2021-04" db="EMBL/GenBank/DDBJ databases">
        <authorList>
            <consortium name="Wellcome Sanger Institute Data Sharing"/>
        </authorList>
    </citation>
    <scope>NUCLEOTIDE SEQUENCE [LARGE SCALE GENOMIC DNA]</scope>
</reference>
<sequence length="71" mass="8139">IMVWILLITSRNDSPCREGGRVENQVRNQPDKHQCNAMGMKRFFLGMNKNIASTKLIFICARITIALQMTN</sequence>
<evidence type="ECO:0000313" key="2">
    <source>
        <dbReference type="Proteomes" id="UP000472265"/>
    </source>
</evidence>
<name>A0A671XPN3_SPAAU</name>
<reference evidence="1" key="2">
    <citation type="submission" date="2025-08" db="UniProtKB">
        <authorList>
            <consortium name="Ensembl"/>
        </authorList>
    </citation>
    <scope>IDENTIFICATION</scope>
</reference>
<dbReference type="Proteomes" id="UP000472265">
    <property type="component" value="Chromosome 23"/>
</dbReference>
<keyword evidence="2" id="KW-1185">Reference proteome</keyword>
<reference evidence="1" key="3">
    <citation type="submission" date="2025-09" db="UniProtKB">
        <authorList>
            <consortium name="Ensembl"/>
        </authorList>
    </citation>
    <scope>IDENTIFICATION</scope>
</reference>
<proteinExistence type="predicted"/>
<dbReference type="Ensembl" id="ENSSAUT00010053419.1">
    <property type="protein sequence ID" value="ENSSAUP00010050805.1"/>
    <property type="gene ID" value="ENSSAUG00010021108.1"/>
</dbReference>
<organism evidence="1 2">
    <name type="scientific">Sparus aurata</name>
    <name type="common">Gilthead sea bream</name>
    <dbReference type="NCBI Taxonomy" id="8175"/>
    <lineage>
        <taxon>Eukaryota</taxon>
        <taxon>Metazoa</taxon>
        <taxon>Chordata</taxon>
        <taxon>Craniata</taxon>
        <taxon>Vertebrata</taxon>
        <taxon>Euteleostomi</taxon>
        <taxon>Actinopterygii</taxon>
        <taxon>Neopterygii</taxon>
        <taxon>Teleostei</taxon>
        <taxon>Neoteleostei</taxon>
        <taxon>Acanthomorphata</taxon>
        <taxon>Eupercaria</taxon>
        <taxon>Spariformes</taxon>
        <taxon>Sparidae</taxon>
        <taxon>Sparus</taxon>
    </lineage>
</organism>
<evidence type="ECO:0000313" key="1">
    <source>
        <dbReference type="Ensembl" id="ENSSAUP00010050805.1"/>
    </source>
</evidence>